<dbReference type="Pfam" id="PF03106">
    <property type="entry name" value="WRKY"/>
    <property type="match status" value="1"/>
</dbReference>
<dbReference type="InterPro" id="IPR036576">
    <property type="entry name" value="WRKY_dom_sf"/>
</dbReference>
<dbReference type="InterPro" id="IPR044810">
    <property type="entry name" value="WRKY_plant"/>
</dbReference>
<evidence type="ECO:0000256" key="3">
    <source>
        <dbReference type="ARBA" id="ARBA00023125"/>
    </source>
</evidence>
<dbReference type="GO" id="GO:0000976">
    <property type="term" value="F:transcription cis-regulatory region binding"/>
    <property type="evidence" value="ECO:0000318"/>
    <property type="project" value="GO_Central"/>
</dbReference>
<dbReference type="PANTHER" id="PTHR31221:SF112">
    <property type="entry name" value="WRKY TRANSCRIPTION FACTOR 50-RELATED"/>
    <property type="match status" value="1"/>
</dbReference>
<dbReference type="OrthoDB" id="693960at2759"/>
<evidence type="ECO:0000313" key="8">
    <source>
        <dbReference type="Proteomes" id="UP000036987"/>
    </source>
</evidence>
<feature type="domain" description="WRKY" evidence="6">
    <location>
        <begin position="103"/>
        <end position="168"/>
    </location>
</feature>
<reference evidence="8" key="1">
    <citation type="journal article" date="2016" name="Nature">
        <title>The genome of the seagrass Zostera marina reveals angiosperm adaptation to the sea.</title>
        <authorList>
            <person name="Olsen J.L."/>
            <person name="Rouze P."/>
            <person name="Verhelst B."/>
            <person name="Lin Y.-C."/>
            <person name="Bayer T."/>
            <person name="Collen J."/>
            <person name="Dattolo E."/>
            <person name="De Paoli E."/>
            <person name="Dittami S."/>
            <person name="Maumus F."/>
            <person name="Michel G."/>
            <person name="Kersting A."/>
            <person name="Lauritano C."/>
            <person name="Lohaus R."/>
            <person name="Toepel M."/>
            <person name="Tonon T."/>
            <person name="Vanneste K."/>
            <person name="Amirebrahimi M."/>
            <person name="Brakel J."/>
            <person name="Bostroem C."/>
            <person name="Chovatia M."/>
            <person name="Grimwood J."/>
            <person name="Jenkins J.W."/>
            <person name="Jueterbock A."/>
            <person name="Mraz A."/>
            <person name="Stam W.T."/>
            <person name="Tice H."/>
            <person name="Bornberg-Bauer E."/>
            <person name="Green P.J."/>
            <person name="Pearson G.A."/>
            <person name="Procaccini G."/>
            <person name="Duarte C.M."/>
            <person name="Schmutz J."/>
            <person name="Reusch T.B.H."/>
            <person name="Van de Peer Y."/>
        </authorList>
    </citation>
    <scope>NUCLEOTIDE SEQUENCE [LARGE SCALE GENOMIC DNA]</scope>
    <source>
        <strain evidence="8">cv. Finnish</strain>
    </source>
</reference>
<dbReference type="SMART" id="SM00774">
    <property type="entry name" value="WRKY"/>
    <property type="match status" value="1"/>
</dbReference>
<name>A0A0K9PMV2_ZOSMR</name>
<dbReference type="Proteomes" id="UP000036987">
    <property type="component" value="Unassembled WGS sequence"/>
</dbReference>
<comment type="subcellular location">
    <subcellularLocation>
        <location evidence="1">Nucleus</location>
    </subcellularLocation>
</comment>
<dbReference type="FunFam" id="2.20.25.80:FF:000003">
    <property type="entry name" value="WRKY transcription factor 57"/>
    <property type="match status" value="1"/>
</dbReference>
<dbReference type="SUPFAM" id="SSF118290">
    <property type="entry name" value="WRKY DNA-binding domain"/>
    <property type="match status" value="1"/>
</dbReference>
<evidence type="ECO:0000256" key="1">
    <source>
        <dbReference type="ARBA" id="ARBA00004123"/>
    </source>
</evidence>
<accession>A0A0K9PMV2</accession>
<evidence type="ECO:0000259" key="6">
    <source>
        <dbReference type="PROSITE" id="PS50811"/>
    </source>
</evidence>
<protein>
    <submittedName>
        <fullName evidence="7">Putative WRKY transcription factor 51</fullName>
    </submittedName>
</protein>
<comment type="caution">
    <text evidence="7">The sequence shown here is derived from an EMBL/GenBank/DDBJ whole genome shotgun (WGS) entry which is preliminary data.</text>
</comment>
<keyword evidence="8" id="KW-1185">Reference proteome</keyword>
<keyword evidence="2" id="KW-0805">Transcription regulation</keyword>
<dbReference type="GO" id="GO:0006355">
    <property type="term" value="P:regulation of DNA-templated transcription"/>
    <property type="evidence" value="ECO:0000318"/>
    <property type="project" value="GO_Central"/>
</dbReference>
<proteinExistence type="predicted"/>
<dbReference type="InterPro" id="IPR003657">
    <property type="entry name" value="WRKY_dom"/>
</dbReference>
<evidence type="ECO:0000256" key="5">
    <source>
        <dbReference type="ARBA" id="ARBA00023242"/>
    </source>
</evidence>
<keyword evidence="5" id="KW-0539">Nucleus</keyword>
<dbReference type="AlphaFoldDB" id="A0A0K9PMV2"/>
<gene>
    <name evidence="7" type="ORF">ZOSMA_20G00330</name>
</gene>
<evidence type="ECO:0000256" key="4">
    <source>
        <dbReference type="ARBA" id="ARBA00023163"/>
    </source>
</evidence>
<dbReference type="PANTHER" id="PTHR31221">
    <property type="entry name" value="WRKY TRANSCRIPTION FACTOR PROTEIN 1-RELATED"/>
    <property type="match status" value="1"/>
</dbReference>
<dbReference type="PROSITE" id="PS50811">
    <property type="entry name" value="WRKY"/>
    <property type="match status" value="1"/>
</dbReference>
<keyword evidence="3" id="KW-0238">DNA-binding</keyword>
<dbReference type="GO" id="GO:0003700">
    <property type="term" value="F:DNA-binding transcription factor activity"/>
    <property type="evidence" value="ECO:0000318"/>
    <property type="project" value="GO_Central"/>
</dbReference>
<dbReference type="EMBL" id="LFYR01000757">
    <property type="protein sequence ID" value="KMZ69555.1"/>
    <property type="molecule type" value="Genomic_DNA"/>
</dbReference>
<organism evidence="7 8">
    <name type="scientific">Zostera marina</name>
    <name type="common">Eelgrass</name>
    <dbReference type="NCBI Taxonomy" id="29655"/>
    <lineage>
        <taxon>Eukaryota</taxon>
        <taxon>Viridiplantae</taxon>
        <taxon>Streptophyta</taxon>
        <taxon>Embryophyta</taxon>
        <taxon>Tracheophyta</taxon>
        <taxon>Spermatophyta</taxon>
        <taxon>Magnoliopsida</taxon>
        <taxon>Liliopsida</taxon>
        <taxon>Zosteraceae</taxon>
        <taxon>Zostera</taxon>
    </lineage>
</organism>
<keyword evidence="4" id="KW-0804">Transcription</keyword>
<dbReference type="Gene3D" id="2.20.25.80">
    <property type="entry name" value="WRKY domain"/>
    <property type="match status" value="1"/>
</dbReference>
<dbReference type="GO" id="GO:0005634">
    <property type="term" value="C:nucleus"/>
    <property type="evidence" value="ECO:0000318"/>
    <property type="project" value="GO_Central"/>
</dbReference>
<evidence type="ECO:0000313" key="7">
    <source>
        <dbReference type="EMBL" id="KMZ69555.1"/>
    </source>
</evidence>
<evidence type="ECO:0000256" key="2">
    <source>
        <dbReference type="ARBA" id="ARBA00023015"/>
    </source>
</evidence>
<sequence length="202" mass="22838">MAAVFDIPTDASATTYPYIIQQYQQPFHADDLHVHSTCSFELLDQEMINPVPLQVSDHDQVFFSEPCCPPAAISVEKTSVLPTRCKRAKTRSRRNTIGFRTRSKVDVLDDGYRWRKYGKKSVKGSLNPRNYYKCSTERCTVKKRVQRDPENDEYVITMYEGKHNHSLTAAGAISFHASLLPFAASNIPVYPIASSTATNYHG</sequence>